<evidence type="ECO:0000313" key="2">
    <source>
        <dbReference type="EMBL" id="OXN00623.1"/>
    </source>
</evidence>
<sequence>MNLNDLIANLATATFLATVITGPFLIDMVITHHDGDNRQHLS</sequence>
<gene>
    <name evidence="2" type="ORF">Tam10B_1146</name>
</gene>
<protein>
    <submittedName>
        <fullName evidence="2">Uncharacterized protein</fullName>
    </submittedName>
</protein>
<evidence type="ECO:0000256" key="1">
    <source>
        <dbReference type="SAM" id="Phobius"/>
    </source>
</evidence>
<keyword evidence="3" id="KW-1185">Reference proteome</keyword>
<organism evidence="2 3">
    <name type="scientific">Bifidobacterium vansinderenii</name>
    <dbReference type="NCBI Taxonomy" id="1984871"/>
    <lineage>
        <taxon>Bacteria</taxon>
        <taxon>Bacillati</taxon>
        <taxon>Actinomycetota</taxon>
        <taxon>Actinomycetes</taxon>
        <taxon>Bifidobacteriales</taxon>
        <taxon>Bifidobacteriaceae</taxon>
        <taxon>Bifidobacterium</taxon>
    </lineage>
</organism>
<reference evidence="2 3" key="1">
    <citation type="submission" date="2017-05" db="EMBL/GenBank/DDBJ databases">
        <title>Bifidobacterium vansinderenii sp. nov.</title>
        <authorList>
            <person name="Lugli G.A."/>
            <person name="Duranti S."/>
            <person name="Mangifesta M."/>
        </authorList>
    </citation>
    <scope>NUCLEOTIDE SEQUENCE [LARGE SCALE GENOMIC DNA]</scope>
    <source>
        <strain evidence="2 3">Tam10B</strain>
    </source>
</reference>
<accession>A0A229VYC2</accession>
<keyword evidence="1" id="KW-0812">Transmembrane</keyword>
<evidence type="ECO:0000313" key="3">
    <source>
        <dbReference type="Proteomes" id="UP000215433"/>
    </source>
</evidence>
<name>A0A229VYC2_9BIFI</name>
<keyword evidence="1" id="KW-0472">Membrane</keyword>
<dbReference type="RefSeq" id="WP_269843576.1">
    <property type="nucleotide sequence ID" value="NZ_NEWD01000013.1"/>
</dbReference>
<dbReference type="EMBL" id="NEWD01000013">
    <property type="protein sequence ID" value="OXN00623.1"/>
    <property type="molecule type" value="Genomic_DNA"/>
</dbReference>
<dbReference type="Proteomes" id="UP000215433">
    <property type="component" value="Unassembled WGS sequence"/>
</dbReference>
<comment type="caution">
    <text evidence="2">The sequence shown here is derived from an EMBL/GenBank/DDBJ whole genome shotgun (WGS) entry which is preliminary data.</text>
</comment>
<dbReference type="AlphaFoldDB" id="A0A229VYC2"/>
<feature type="transmembrane region" description="Helical" evidence="1">
    <location>
        <begin position="6"/>
        <end position="30"/>
    </location>
</feature>
<keyword evidence="1" id="KW-1133">Transmembrane helix</keyword>
<proteinExistence type="predicted"/>